<feature type="non-terminal residue" evidence="1">
    <location>
        <position position="18"/>
    </location>
</feature>
<name>A0A392VHK5_9FABA</name>
<evidence type="ECO:0000313" key="1">
    <source>
        <dbReference type="EMBL" id="MCI86441.1"/>
    </source>
</evidence>
<accession>A0A392VHK5</accession>
<organism evidence="1 2">
    <name type="scientific">Trifolium medium</name>
    <dbReference type="NCBI Taxonomy" id="97028"/>
    <lineage>
        <taxon>Eukaryota</taxon>
        <taxon>Viridiplantae</taxon>
        <taxon>Streptophyta</taxon>
        <taxon>Embryophyta</taxon>
        <taxon>Tracheophyta</taxon>
        <taxon>Spermatophyta</taxon>
        <taxon>Magnoliopsida</taxon>
        <taxon>eudicotyledons</taxon>
        <taxon>Gunneridae</taxon>
        <taxon>Pentapetalae</taxon>
        <taxon>rosids</taxon>
        <taxon>fabids</taxon>
        <taxon>Fabales</taxon>
        <taxon>Fabaceae</taxon>
        <taxon>Papilionoideae</taxon>
        <taxon>50 kb inversion clade</taxon>
        <taxon>NPAAA clade</taxon>
        <taxon>Hologalegina</taxon>
        <taxon>IRL clade</taxon>
        <taxon>Trifolieae</taxon>
        <taxon>Trifolium</taxon>
    </lineage>
</organism>
<proteinExistence type="predicted"/>
<dbReference type="EMBL" id="LXQA011140587">
    <property type="protein sequence ID" value="MCI86441.1"/>
    <property type="molecule type" value="Genomic_DNA"/>
</dbReference>
<dbReference type="Proteomes" id="UP000265520">
    <property type="component" value="Unassembled WGS sequence"/>
</dbReference>
<reference evidence="1 2" key="1">
    <citation type="journal article" date="2018" name="Front. Plant Sci.">
        <title>Red Clover (Trifolium pratense) and Zigzag Clover (T. medium) - A Picture of Genomic Similarities and Differences.</title>
        <authorList>
            <person name="Dluhosova J."/>
            <person name="Istvanek J."/>
            <person name="Nedelnik J."/>
            <person name="Repkova J."/>
        </authorList>
    </citation>
    <scope>NUCLEOTIDE SEQUENCE [LARGE SCALE GENOMIC DNA]</scope>
    <source>
        <strain evidence="2">cv. 10/8</strain>
        <tissue evidence="1">Leaf</tissue>
    </source>
</reference>
<sequence length="18" mass="2014">MPSSKEAISRVPPPFIEE</sequence>
<dbReference type="AlphaFoldDB" id="A0A392VHK5"/>
<keyword evidence="2" id="KW-1185">Reference proteome</keyword>
<comment type="caution">
    <text evidence="1">The sequence shown here is derived from an EMBL/GenBank/DDBJ whole genome shotgun (WGS) entry which is preliminary data.</text>
</comment>
<evidence type="ECO:0000313" key="2">
    <source>
        <dbReference type="Proteomes" id="UP000265520"/>
    </source>
</evidence>
<protein>
    <submittedName>
        <fullName evidence="1">Uncharacterized protein</fullName>
    </submittedName>
</protein>